<keyword evidence="11 12" id="KW-0275">Fatty acid biosynthesis</keyword>
<dbReference type="InterPro" id="IPR005804">
    <property type="entry name" value="FA_desaturase_dom"/>
</dbReference>
<evidence type="ECO:0000256" key="14">
    <source>
        <dbReference type="SAM" id="Phobius"/>
    </source>
</evidence>
<keyword evidence="9" id="KW-0443">Lipid metabolism</keyword>
<dbReference type="PRINTS" id="PR00075">
    <property type="entry name" value="FACDDSATRASE"/>
</dbReference>
<evidence type="ECO:0000256" key="9">
    <source>
        <dbReference type="ARBA" id="ARBA00023098"/>
    </source>
</evidence>
<name>A0A813GVL5_POLGL</name>
<evidence type="ECO:0000256" key="4">
    <source>
        <dbReference type="ARBA" id="ARBA00022692"/>
    </source>
</evidence>
<evidence type="ECO:0000256" key="5">
    <source>
        <dbReference type="ARBA" id="ARBA00022832"/>
    </source>
</evidence>
<keyword evidence="4 12" id="KW-0812">Transmembrane</keyword>
<evidence type="ECO:0000256" key="13">
    <source>
        <dbReference type="SAM" id="MobiDB-lite"/>
    </source>
</evidence>
<dbReference type="EMBL" id="CAJNNV010029617">
    <property type="protein sequence ID" value="CAE8629230.1"/>
    <property type="molecule type" value="Genomic_DNA"/>
</dbReference>
<evidence type="ECO:0000313" key="17">
    <source>
        <dbReference type="Proteomes" id="UP000654075"/>
    </source>
</evidence>
<dbReference type="Gene3D" id="2.60.120.650">
    <property type="entry name" value="Cupin"/>
    <property type="match status" value="1"/>
</dbReference>
<keyword evidence="6 14" id="KW-1133">Transmembrane helix</keyword>
<keyword evidence="10 14" id="KW-0472">Membrane</keyword>
<dbReference type="InterPro" id="IPR015876">
    <property type="entry name" value="Acyl-CoA_DS"/>
</dbReference>
<evidence type="ECO:0000259" key="15">
    <source>
        <dbReference type="PROSITE" id="PS51184"/>
    </source>
</evidence>
<accession>A0A813GVL5</accession>
<feature type="transmembrane region" description="Helical" evidence="14">
    <location>
        <begin position="579"/>
        <end position="601"/>
    </location>
</feature>
<evidence type="ECO:0000313" key="16">
    <source>
        <dbReference type="EMBL" id="CAE8629230.1"/>
    </source>
</evidence>
<comment type="domain">
    <text evidence="12">The histidine box domains are involved in binding the catalytic metal ions.</text>
</comment>
<evidence type="ECO:0000256" key="2">
    <source>
        <dbReference type="ARBA" id="ARBA00009295"/>
    </source>
</evidence>
<feature type="domain" description="JmjC" evidence="15">
    <location>
        <begin position="144"/>
        <end position="321"/>
    </location>
</feature>
<feature type="transmembrane region" description="Helical" evidence="14">
    <location>
        <begin position="434"/>
        <end position="453"/>
    </location>
</feature>
<keyword evidence="5" id="KW-0276">Fatty acid metabolism</keyword>
<evidence type="ECO:0000256" key="3">
    <source>
        <dbReference type="ARBA" id="ARBA00022516"/>
    </source>
</evidence>
<proteinExistence type="inferred from homology"/>
<keyword evidence="7 12" id="KW-0560">Oxidoreductase</keyword>
<comment type="cofactor">
    <cofactor evidence="12">
        <name>Fe(2+)</name>
        <dbReference type="ChEBI" id="CHEBI:29033"/>
    </cofactor>
</comment>
<keyword evidence="3 12" id="KW-0444">Lipid biosynthesis</keyword>
<dbReference type="Proteomes" id="UP000654075">
    <property type="component" value="Unassembled WGS sequence"/>
</dbReference>
<dbReference type="CDD" id="cd03505">
    <property type="entry name" value="Delta9-FADS-like"/>
    <property type="match status" value="1"/>
</dbReference>
<comment type="subcellular location">
    <subcellularLocation>
        <location evidence="1">Membrane</location>
        <topology evidence="1">Multi-pass membrane protein</topology>
    </subcellularLocation>
</comment>
<dbReference type="Pfam" id="PF13621">
    <property type="entry name" value="Cupin_8"/>
    <property type="match status" value="1"/>
</dbReference>
<dbReference type="InterPro" id="IPR041667">
    <property type="entry name" value="Cupin_8"/>
</dbReference>
<dbReference type="GO" id="GO:0005789">
    <property type="term" value="C:endoplasmic reticulum membrane"/>
    <property type="evidence" value="ECO:0007669"/>
    <property type="project" value="TreeGrafter"/>
</dbReference>
<keyword evidence="8" id="KW-0408">Iron</keyword>
<dbReference type="GO" id="GO:0042761">
    <property type="term" value="P:very long-chain fatty acid biosynthetic process"/>
    <property type="evidence" value="ECO:0007669"/>
    <property type="project" value="TreeGrafter"/>
</dbReference>
<dbReference type="SMART" id="SM00558">
    <property type="entry name" value="JmjC"/>
    <property type="match status" value="1"/>
</dbReference>
<evidence type="ECO:0000256" key="1">
    <source>
        <dbReference type="ARBA" id="ARBA00004141"/>
    </source>
</evidence>
<dbReference type="GO" id="GO:0016717">
    <property type="term" value="F:oxidoreductase activity, acting on paired donors, with oxidation of a pair of donors resulting in the reduction of molecular oxygen to two molecules of water"/>
    <property type="evidence" value="ECO:0007669"/>
    <property type="project" value="InterPro"/>
</dbReference>
<dbReference type="OrthoDB" id="415358at2759"/>
<evidence type="ECO:0000256" key="6">
    <source>
        <dbReference type="ARBA" id="ARBA00022989"/>
    </source>
</evidence>
<dbReference type="PROSITE" id="PS51184">
    <property type="entry name" value="JMJC"/>
    <property type="match status" value="1"/>
</dbReference>
<keyword evidence="17" id="KW-1185">Reference proteome</keyword>
<evidence type="ECO:0000256" key="12">
    <source>
        <dbReference type="RuleBase" id="RU000581"/>
    </source>
</evidence>
<evidence type="ECO:0000256" key="7">
    <source>
        <dbReference type="ARBA" id="ARBA00023002"/>
    </source>
</evidence>
<evidence type="ECO:0000256" key="10">
    <source>
        <dbReference type="ARBA" id="ARBA00023136"/>
    </source>
</evidence>
<comment type="caution">
    <text evidence="16">The sequence shown here is derived from an EMBL/GenBank/DDBJ whole genome shotgun (WGS) entry which is preliminary data.</text>
</comment>
<dbReference type="PANTHER" id="PTHR11351:SF31">
    <property type="entry name" value="DESATURASE 1, ISOFORM A-RELATED"/>
    <property type="match status" value="1"/>
</dbReference>
<dbReference type="AlphaFoldDB" id="A0A813GVL5"/>
<gene>
    <name evidence="16" type="ORF">PGLA1383_LOCUS45768</name>
</gene>
<reference evidence="16" key="1">
    <citation type="submission" date="2021-02" db="EMBL/GenBank/DDBJ databases">
        <authorList>
            <person name="Dougan E. K."/>
            <person name="Rhodes N."/>
            <person name="Thang M."/>
            <person name="Chan C."/>
        </authorList>
    </citation>
    <scope>NUCLEOTIDE SEQUENCE</scope>
</reference>
<sequence length="703" mass="80198">MATAEGRFWRGFDYRSRLPWSILAAQGAALCLSHSAAAAASQRPPLVSDEASDFGGGRPDVERGHGKSMQEALAGRASPVAELSESPSWEVFYEQYMRKNIPVVIRKHMVDQPGYKLWTDDYLRSNWGSREISVEMKKIEERGGPSREMSLAKLLDEMYKPDRSDQLYAVIDFDTDAKALRDFKMPAPLNCKEIAPQSLTLWMSSGGTSSVLHQDDADNFLMLLAGKKRVMLVHQDQAHNIYAHTAKSGGTSSVHQGSVDLEAFPRFADVPWLSAELGPGDTLFIPHSYWHQVESEGRNLAVNLWYGHRGDWAWWPVGNQKIYSPMHFGSDGFPKFDDLRNMSAATLPCKPLAPGADLSQVKFVDEGGWKDYITKKQRKSQADAEYRSEREKGPIEIPAGKVGQRLFSVRNLQRWNYIVYPRTYFMREWKGKDIGYAFFFAIIHAGAAAAPFYFTWQAFYCFLVGYLITGMFGITLSYHRQLAHRSFTTPKWLEYTFAYCGALALQSHPINWVSSHRHHHGGTETESDVHSPLDGFWWSHCGWLMDAKNTWMRQNKGNASDLQSQWFYRFLQTTYPLHAIVLPIVGLYAFGGLPCVLWGFFARVVWVWHMTWMVNSVSHVWGFQDWNTGDKSMNNWLVGIMAFGEGWHNNHHAFENSCRHGLKWWMVDPTWYTIKLLSFVGLANNLKYPSEGKMRKLAFPSAA</sequence>
<dbReference type="SUPFAM" id="SSF51197">
    <property type="entry name" value="Clavaminate synthase-like"/>
    <property type="match status" value="1"/>
</dbReference>
<organism evidence="16 17">
    <name type="scientific">Polarella glacialis</name>
    <name type="common">Dinoflagellate</name>
    <dbReference type="NCBI Taxonomy" id="89957"/>
    <lineage>
        <taxon>Eukaryota</taxon>
        <taxon>Sar</taxon>
        <taxon>Alveolata</taxon>
        <taxon>Dinophyceae</taxon>
        <taxon>Suessiales</taxon>
        <taxon>Suessiaceae</taxon>
        <taxon>Polarella</taxon>
    </lineage>
</organism>
<protein>
    <recommendedName>
        <fullName evidence="15">JmjC domain-containing protein</fullName>
    </recommendedName>
</protein>
<feature type="transmembrane region" description="Helical" evidence="14">
    <location>
        <begin position="459"/>
        <end position="478"/>
    </location>
</feature>
<evidence type="ECO:0000256" key="11">
    <source>
        <dbReference type="ARBA" id="ARBA00023160"/>
    </source>
</evidence>
<comment type="similarity">
    <text evidence="2 12">Belongs to the fatty acid desaturase type 1 family.</text>
</comment>
<dbReference type="InterPro" id="IPR003347">
    <property type="entry name" value="JmjC_dom"/>
</dbReference>
<dbReference type="PANTHER" id="PTHR11351">
    <property type="entry name" value="ACYL-COA DESATURASE"/>
    <property type="match status" value="1"/>
</dbReference>
<feature type="region of interest" description="Disordered" evidence="13">
    <location>
        <begin position="42"/>
        <end position="69"/>
    </location>
</feature>
<evidence type="ECO:0000256" key="8">
    <source>
        <dbReference type="ARBA" id="ARBA00023004"/>
    </source>
</evidence>
<dbReference type="Pfam" id="PF00487">
    <property type="entry name" value="FA_desaturase"/>
    <property type="match status" value="1"/>
</dbReference>